<reference evidence="9" key="2">
    <citation type="submission" date="2019-06" db="EMBL/GenBank/DDBJ databases">
        <title>Genomics analysis of Aphanomyces spp. identifies a new class of oomycete effector associated with host adaptation.</title>
        <authorList>
            <person name="Gaulin E."/>
        </authorList>
    </citation>
    <scope>NUCLEOTIDE SEQUENCE</scope>
    <source>
        <strain evidence="9">CBS 578.67</strain>
    </source>
</reference>
<dbReference type="AlphaFoldDB" id="A0A485KJT4"/>
<dbReference type="EMBL" id="CAADRA010005118">
    <property type="protein sequence ID" value="VFT85171.1"/>
    <property type="molecule type" value="Genomic_DNA"/>
</dbReference>
<feature type="transmembrane region" description="Helical" evidence="6">
    <location>
        <begin position="182"/>
        <end position="212"/>
    </location>
</feature>
<dbReference type="PANTHER" id="PTHR21229">
    <property type="entry name" value="LUNG SEVEN TRANSMEMBRANE RECEPTOR"/>
    <property type="match status" value="1"/>
</dbReference>
<dbReference type="Proteomes" id="UP000332933">
    <property type="component" value="Unassembled WGS sequence"/>
</dbReference>
<dbReference type="GO" id="GO:0005794">
    <property type="term" value="C:Golgi apparatus"/>
    <property type="evidence" value="ECO:0007669"/>
    <property type="project" value="TreeGrafter"/>
</dbReference>
<dbReference type="Pfam" id="PF06814">
    <property type="entry name" value="GOST_TM"/>
    <property type="match status" value="1"/>
</dbReference>
<dbReference type="EMBL" id="VJMH01005097">
    <property type="protein sequence ID" value="KAF0701210.1"/>
    <property type="molecule type" value="Genomic_DNA"/>
</dbReference>
<organism evidence="10 11">
    <name type="scientific">Aphanomyces stellatus</name>
    <dbReference type="NCBI Taxonomy" id="120398"/>
    <lineage>
        <taxon>Eukaryota</taxon>
        <taxon>Sar</taxon>
        <taxon>Stramenopiles</taxon>
        <taxon>Oomycota</taxon>
        <taxon>Saprolegniomycetes</taxon>
        <taxon>Saprolegniales</taxon>
        <taxon>Verrucalvaceae</taxon>
        <taxon>Aphanomyces</taxon>
    </lineage>
</organism>
<feature type="domain" description="GOST seven transmembrane" evidence="8">
    <location>
        <begin position="197"/>
        <end position="434"/>
    </location>
</feature>
<dbReference type="GO" id="GO:0016020">
    <property type="term" value="C:membrane"/>
    <property type="evidence" value="ECO:0007669"/>
    <property type="project" value="UniProtKB-SubCell"/>
</dbReference>
<dbReference type="InterPro" id="IPR009637">
    <property type="entry name" value="GPR107/GPR108-like"/>
</dbReference>
<comment type="subcellular location">
    <subcellularLocation>
        <location evidence="1">Membrane</location>
        <topology evidence="1">Multi-pass membrane protein</topology>
    </subcellularLocation>
</comment>
<feature type="transmembrane region" description="Helical" evidence="6">
    <location>
        <begin position="224"/>
        <end position="245"/>
    </location>
</feature>
<feature type="transmembrane region" description="Helical" evidence="6">
    <location>
        <begin position="265"/>
        <end position="287"/>
    </location>
</feature>
<evidence type="ECO:0000256" key="3">
    <source>
        <dbReference type="ARBA" id="ARBA00022729"/>
    </source>
</evidence>
<evidence type="ECO:0000313" key="9">
    <source>
        <dbReference type="EMBL" id="KAF0701210.1"/>
    </source>
</evidence>
<evidence type="ECO:0000313" key="11">
    <source>
        <dbReference type="Proteomes" id="UP000332933"/>
    </source>
</evidence>
<feature type="chain" id="PRO_5036116082" evidence="7">
    <location>
        <begin position="19"/>
        <end position="455"/>
    </location>
</feature>
<feature type="transmembrane region" description="Helical" evidence="6">
    <location>
        <begin position="384"/>
        <end position="404"/>
    </location>
</feature>
<keyword evidence="2 6" id="KW-0812">Transmembrane</keyword>
<dbReference type="OrthoDB" id="59319at2759"/>
<reference evidence="10 11" key="1">
    <citation type="submission" date="2019-03" db="EMBL/GenBank/DDBJ databases">
        <authorList>
            <person name="Gaulin E."/>
            <person name="Dumas B."/>
        </authorList>
    </citation>
    <scope>NUCLEOTIDE SEQUENCE [LARGE SCALE GENOMIC DNA]</scope>
    <source>
        <strain evidence="10">CBS 568.67</strain>
    </source>
</reference>
<sequence>MLVRAVVAAAFLLHAVAGIRTHFSHRFEYEDYLEARTNTEGLAIRWNTKTAILEFGMDIGSELIIAVDNAEAPVTFSLYNYRQWELYRSLAYDIVSMDGYKETLALTCLHAATTRVVFNPATDAPNSTYKIQIGRSSQYTLQVESCTSLVNHVNASISMVNMGWDSTLSEHMGIEQLGLIPIYMGMLVVAPALTRVVVLLAAYAAFASWWIFDCMTQRQYAPGINIIFAATLVSEMVECFSKVLYYRNFSATGREHSMFGRFRDVTESISSSIFLGLLMLCSLGWAWTRRYVNTQERRFFLILYLMYLAVSLVKATCDAKRQTCQAYMLSEYALKSLMLLGVIIALNYSISRLHVKLDETRWQGTKIPQLYTRLNLLRNFRWSFLAYLLLPSFILIFNVGVINPPGTWKFLWASYLVEEMFMFGIYAHLAYTLRPIPPSFYHMICKTEAVPVEAE</sequence>
<keyword evidence="11" id="KW-1185">Reference proteome</keyword>
<gene>
    <name evidence="10" type="primary">Aste57867_8284</name>
    <name evidence="9" type="ORF">As57867_008253</name>
    <name evidence="10" type="ORF">ASTE57867_8284</name>
</gene>
<dbReference type="InterPro" id="IPR053937">
    <property type="entry name" value="GOST_TM"/>
</dbReference>
<evidence type="ECO:0000256" key="7">
    <source>
        <dbReference type="SAM" id="SignalP"/>
    </source>
</evidence>
<evidence type="ECO:0000256" key="6">
    <source>
        <dbReference type="SAM" id="Phobius"/>
    </source>
</evidence>
<keyword evidence="5 6" id="KW-0472">Membrane</keyword>
<evidence type="ECO:0000256" key="1">
    <source>
        <dbReference type="ARBA" id="ARBA00004141"/>
    </source>
</evidence>
<evidence type="ECO:0000256" key="5">
    <source>
        <dbReference type="ARBA" id="ARBA00023136"/>
    </source>
</evidence>
<feature type="transmembrane region" description="Helical" evidence="6">
    <location>
        <begin position="336"/>
        <end position="355"/>
    </location>
</feature>
<accession>A0A485KJT4</accession>
<keyword evidence="3 7" id="KW-0732">Signal</keyword>
<evidence type="ECO:0000259" key="8">
    <source>
        <dbReference type="Pfam" id="PF06814"/>
    </source>
</evidence>
<keyword evidence="4 6" id="KW-1133">Transmembrane helix</keyword>
<feature type="transmembrane region" description="Helical" evidence="6">
    <location>
        <begin position="410"/>
        <end position="433"/>
    </location>
</feature>
<evidence type="ECO:0000256" key="2">
    <source>
        <dbReference type="ARBA" id="ARBA00022692"/>
    </source>
</evidence>
<feature type="signal peptide" evidence="7">
    <location>
        <begin position="1"/>
        <end position="18"/>
    </location>
</feature>
<feature type="transmembrane region" description="Helical" evidence="6">
    <location>
        <begin position="299"/>
        <end position="316"/>
    </location>
</feature>
<protein>
    <submittedName>
        <fullName evidence="10">Aste57867_8284 protein</fullName>
    </submittedName>
</protein>
<name>A0A485KJT4_9STRA</name>
<evidence type="ECO:0000256" key="4">
    <source>
        <dbReference type="ARBA" id="ARBA00022989"/>
    </source>
</evidence>
<proteinExistence type="predicted"/>
<evidence type="ECO:0000313" key="10">
    <source>
        <dbReference type="EMBL" id="VFT85171.1"/>
    </source>
</evidence>